<organism evidence="1 2">
    <name type="scientific">Sinisalibacter aestuarii</name>
    <dbReference type="NCBI Taxonomy" id="2949426"/>
    <lineage>
        <taxon>Bacteria</taxon>
        <taxon>Pseudomonadati</taxon>
        <taxon>Pseudomonadota</taxon>
        <taxon>Alphaproteobacteria</taxon>
        <taxon>Rhodobacterales</taxon>
        <taxon>Roseobacteraceae</taxon>
        <taxon>Sinisalibacter</taxon>
    </lineage>
</organism>
<accession>A0ABQ5LT12</accession>
<evidence type="ECO:0000313" key="1">
    <source>
        <dbReference type="EMBL" id="GKY88103.1"/>
    </source>
</evidence>
<dbReference type="Proteomes" id="UP001144205">
    <property type="component" value="Unassembled WGS sequence"/>
</dbReference>
<gene>
    <name evidence="1" type="ORF">STA1M1_19720</name>
</gene>
<proteinExistence type="predicted"/>
<evidence type="ECO:0000313" key="2">
    <source>
        <dbReference type="Proteomes" id="UP001144205"/>
    </source>
</evidence>
<keyword evidence="2" id="KW-1185">Reference proteome</keyword>
<comment type="caution">
    <text evidence="1">The sequence shown here is derived from an EMBL/GenBank/DDBJ whole genome shotgun (WGS) entry which is preliminary data.</text>
</comment>
<dbReference type="EMBL" id="BROH01000005">
    <property type="protein sequence ID" value="GKY88103.1"/>
    <property type="molecule type" value="Genomic_DNA"/>
</dbReference>
<protein>
    <submittedName>
        <fullName evidence="1">Uncharacterized protein</fullName>
    </submittedName>
</protein>
<name>A0ABQ5LT12_9RHOB</name>
<sequence length="184" mass="20453">MRAGIRMRGGQVRSLPVLRHSDEQAEILWVAICDDELIQVVGRGRGVNRIADNPLEVQILADVALPQVYDTIGTWDLERPDLVQRMLLAGVAVDSPTNATTLHPGLFANAEQAKKAFERIGFKGQNPLKTSCREMSLKSARYRRPGRGQSWHRAWWVEGDGRDVRGKLEDALGCLVGWTLEQGG</sequence>
<reference evidence="1" key="1">
    <citation type="journal article" date="2023" name="Int. J. Syst. Evol. Microbiol.">
        <title>Sinisalibacter aestuarii sp. nov., isolated from estuarine sediment of the Arakawa River.</title>
        <authorList>
            <person name="Arafat S.T."/>
            <person name="Hirano S."/>
            <person name="Sato A."/>
            <person name="Takeuchi K."/>
            <person name="Yasuda T."/>
            <person name="Terahara T."/>
            <person name="Hamada M."/>
            <person name="Kobayashi T."/>
        </authorList>
    </citation>
    <scope>NUCLEOTIDE SEQUENCE</scope>
    <source>
        <strain evidence="1">B-399</strain>
    </source>
</reference>